<dbReference type="AlphaFoldDB" id="A0A4Y3TSB5"/>
<dbReference type="Proteomes" id="UP000317730">
    <property type="component" value="Unassembled WGS sequence"/>
</dbReference>
<name>A0A4Y3TSB5_9PROT</name>
<dbReference type="Gene3D" id="1.10.10.60">
    <property type="entry name" value="Homeodomain-like"/>
    <property type="match status" value="1"/>
</dbReference>
<protein>
    <recommendedName>
        <fullName evidence="4">GcrA cell cycle regulator</fullName>
    </recommendedName>
</protein>
<dbReference type="InterPro" id="IPR011681">
    <property type="entry name" value="GcrA"/>
</dbReference>
<evidence type="ECO:0000313" key="2">
    <source>
        <dbReference type="EMBL" id="GEB85276.1"/>
    </source>
</evidence>
<comment type="caution">
    <text evidence="2">The sequence shown here is derived from an EMBL/GenBank/DDBJ whole genome shotgun (WGS) entry which is preliminary data.</text>
</comment>
<feature type="compositionally biased region" description="Low complexity" evidence="1">
    <location>
        <begin position="94"/>
        <end position="125"/>
    </location>
</feature>
<organism evidence="2 3">
    <name type="scientific">Acetobacter peroxydans</name>
    <dbReference type="NCBI Taxonomy" id="104098"/>
    <lineage>
        <taxon>Bacteria</taxon>
        <taxon>Pseudomonadati</taxon>
        <taxon>Pseudomonadota</taxon>
        <taxon>Alphaproteobacteria</taxon>
        <taxon>Acetobacterales</taxon>
        <taxon>Acetobacteraceae</taxon>
        <taxon>Acetobacter</taxon>
    </lineage>
</organism>
<evidence type="ECO:0000313" key="3">
    <source>
        <dbReference type="Proteomes" id="UP000317730"/>
    </source>
</evidence>
<proteinExistence type="predicted"/>
<dbReference type="Pfam" id="PF07750">
    <property type="entry name" value="GcrA"/>
    <property type="match status" value="1"/>
</dbReference>
<sequence length="208" mass="22261">MVEKVQGMEWTDEIIAQLKELWGEGLSTAEIGRRLSITKNAVVGKAHRLGLPPRPSPIRRDGKPKAASPEKAEKPAAPAIETTPQPPASSTREAAPAPLVAQPATAPVPPTTARTSPVAATPAPEEIIERKEKAAAPKPAAKPKPTFRSVSDPEPQKRRGPSCCWPIGDPGTPGFHFCGATPLPGKPYCEEHAQIAYVRLRDRRDTMA</sequence>
<reference evidence="2 3" key="1">
    <citation type="submission" date="2019-06" db="EMBL/GenBank/DDBJ databases">
        <title>Whole genome shotgun sequence of Acetobacter peroxydans NBRC 13755.</title>
        <authorList>
            <person name="Hosoyama A."/>
            <person name="Uohara A."/>
            <person name="Ohji S."/>
            <person name="Ichikawa N."/>
        </authorList>
    </citation>
    <scope>NUCLEOTIDE SEQUENCE [LARGE SCALE GENOMIC DNA]</scope>
    <source>
        <strain evidence="2 3">NBRC 13755</strain>
    </source>
</reference>
<dbReference type="EMBL" id="BJMV01000004">
    <property type="protein sequence ID" value="GEB85276.1"/>
    <property type="molecule type" value="Genomic_DNA"/>
</dbReference>
<evidence type="ECO:0008006" key="4">
    <source>
        <dbReference type="Google" id="ProtNLM"/>
    </source>
</evidence>
<evidence type="ECO:0000256" key="1">
    <source>
        <dbReference type="SAM" id="MobiDB-lite"/>
    </source>
</evidence>
<accession>A0A4Y3TSB5</accession>
<gene>
    <name evidence="2" type="ORF">APE01nite_10730</name>
</gene>
<feature type="region of interest" description="Disordered" evidence="1">
    <location>
        <begin position="47"/>
        <end position="166"/>
    </location>
</feature>
<keyword evidence="3" id="KW-1185">Reference proteome</keyword>
<feature type="compositionally biased region" description="Basic and acidic residues" evidence="1">
    <location>
        <begin position="58"/>
        <end position="74"/>
    </location>
</feature>